<dbReference type="Proteomes" id="UP001228905">
    <property type="component" value="Unassembled WGS sequence"/>
</dbReference>
<keyword evidence="1" id="KW-0812">Transmembrane</keyword>
<feature type="transmembrane region" description="Helical" evidence="1">
    <location>
        <begin position="312"/>
        <end position="330"/>
    </location>
</feature>
<name>A0ABU0ISU4_9CAUL</name>
<feature type="transmembrane region" description="Helical" evidence="1">
    <location>
        <begin position="274"/>
        <end position="291"/>
    </location>
</feature>
<feature type="transmembrane region" description="Helical" evidence="1">
    <location>
        <begin position="243"/>
        <end position="262"/>
    </location>
</feature>
<keyword evidence="1" id="KW-1133">Transmembrane helix</keyword>
<feature type="transmembrane region" description="Helical" evidence="1">
    <location>
        <begin position="212"/>
        <end position="231"/>
    </location>
</feature>
<evidence type="ECO:0000256" key="1">
    <source>
        <dbReference type="SAM" id="Phobius"/>
    </source>
</evidence>
<dbReference type="InterPro" id="IPR002656">
    <property type="entry name" value="Acyl_transf_3_dom"/>
</dbReference>
<evidence type="ECO:0000313" key="4">
    <source>
        <dbReference type="Proteomes" id="UP001228905"/>
    </source>
</evidence>
<dbReference type="PANTHER" id="PTHR36927">
    <property type="entry name" value="BLR4337 PROTEIN"/>
    <property type="match status" value="1"/>
</dbReference>
<feature type="domain" description="Acyltransferase 3" evidence="2">
    <location>
        <begin position="12"/>
        <end position="355"/>
    </location>
</feature>
<keyword evidence="4" id="KW-1185">Reference proteome</keyword>
<proteinExistence type="predicted"/>
<feature type="transmembrane region" description="Helical" evidence="1">
    <location>
        <begin position="16"/>
        <end position="35"/>
    </location>
</feature>
<comment type="caution">
    <text evidence="3">The sequence shown here is derived from an EMBL/GenBank/DDBJ whole genome shotgun (WGS) entry which is preliminary data.</text>
</comment>
<evidence type="ECO:0000259" key="2">
    <source>
        <dbReference type="Pfam" id="PF01757"/>
    </source>
</evidence>
<dbReference type="InterPro" id="IPR050623">
    <property type="entry name" value="Glucan_succinyl_AcylTrfase"/>
</dbReference>
<feature type="transmembrane region" description="Helical" evidence="1">
    <location>
        <begin position="55"/>
        <end position="73"/>
    </location>
</feature>
<accession>A0ABU0ISU4</accession>
<dbReference type="PANTHER" id="PTHR36927:SF3">
    <property type="entry name" value="GLUCANS BIOSYNTHESIS PROTEIN C"/>
    <property type="match status" value="1"/>
</dbReference>
<feature type="transmembrane region" description="Helical" evidence="1">
    <location>
        <begin position="143"/>
        <end position="162"/>
    </location>
</feature>
<dbReference type="Pfam" id="PF01757">
    <property type="entry name" value="Acyl_transf_3"/>
    <property type="match status" value="1"/>
</dbReference>
<protein>
    <submittedName>
        <fullName evidence="3">Peptidoglycan/LPS O-acetylase OafA/YrhL</fullName>
    </submittedName>
</protein>
<reference evidence="3 4" key="1">
    <citation type="submission" date="2023-07" db="EMBL/GenBank/DDBJ databases">
        <title>Genomic Encyclopedia of Type Strains, Phase IV (KMG-IV): sequencing the most valuable type-strain genomes for metagenomic binning, comparative biology and taxonomic classification.</title>
        <authorList>
            <person name="Goeker M."/>
        </authorList>
    </citation>
    <scope>NUCLEOTIDE SEQUENCE [LARGE SCALE GENOMIC DNA]</scope>
    <source>
        <strain evidence="3 4">DSM 18695</strain>
    </source>
</reference>
<feature type="transmembrane region" description="Helical" evidence="1">
    <location>
        <begin position="183"/>
        <end position="200"/>
    </location>
</feature>
<organism evidence="3 4">
    <name type="scientific">Caulobacter ginsengisoli</name>
    <dbReference type="NCBI Taxonomy" id="400775"/>
    <lineage>
        <taxon>Bacteria</taxon>
        <taxon>Pseudomonadati</taxon>
        <taxon>Pseudomonadota</taxon>
        <taxon>Alphaproteobacteria</taxon>
        <taxon>Caulobacterales</taxon>
        <taxon>Caulobacteraceae</taxon>
        <taxon>Caulobacter</taxon>
    </lineage>
</organism>
<gene>
    <name evidence="3" type="ORF">QO010_002854</name>
</gene>
<evidence type="ECO:0000313" key="3">
    <source>
        <dbReference type="EMBL" id="MDQ0465070.1"/>
    </source>
</evidence>
<feature type="transmembrane region" description="Helical" evidence="1">
    <location>
        <begin position="336"/>
        <end position="358"/>
    </location>
</feature>
<dbReference type="EMBL" id="JAUSVS010000005">
    <property type="protein sequence ID" value="MDQ0465070.1"/>
    <property type="molecule type" value="Genomic_DNA"/>
</dbReference>
<keyword evidence="1" id="KW-0472">Membrane</keyword>
<feature type="transmembrane region" description="Helical" evidence="1">
    <location>
        <begin position="93"/>
        <end position="111"/>
    </location>
</feature>
<sequence length="399" mass="44231">MSVTVSPSARRADLDWIRVGAFGLLILYHVALVYAPWDWHVHSRHYLEWLRDGALVTNPWRLTLLFLVSGAALRLMSRRLTPGAVLKARIARLAPPFLFGVLVLVPPQAWIEAMAKGSWHQGLGAWWLNQFSPANLETLPLNHLWFVLYIAVYSLAAIALLAQPAALARLEKALAWATSGWRLLVLPIVYLGLVRQFLFWRWGLTNHLTSDWYNHAISLAAFLAGFALVGQDGFWRSLERQRWVALSLALIALPLLMALEVHPGGMAFDGSVKAGMFALDQWATIAAILGFGSRHLRRADSPILRYLNQAIFPCYLIHQTLLVAAGYLLLRIGLPLWIEAPALVAITLGGSLAVYELVRRVDPIRPIWGLKPLKARGAVSRMPAPASTPAPAERSAEAA</sequence>